<evidence type="ECO:0000313" key="3">
    <source>
        <dbReference type="EMBL" id="KAF9471642.1"/>
    </source>
</evidence>
<dbReference type="Proteomes" id="UP000807469">
    <property type="component" value="Unassembled WGS sequence"/>
</dbReference>
<feature type="compositionally biased region" description="Acidic residues" evidence="1">
    <location>
        <begin position="53"/>
        <end position="63"/>
    </location>
</feature>
<feature type="compositionally biased region" description="Polar residues" evidence="1">
    <location>
        <begin position="64"/>
        <end position="73"/>
    </location>
</feature>
<dbReference type="EMBL" id="MU155646">
    <property type="protein sequence ID" value="KAF9471642.1"/>
    <property type="molecule type" value="Genomic_DNA"/>
</dbReference>
<evidence type="ECO:0000256" key="1">
    <source>
        <dbReference type="SAM" id="MobiDB-lite"/>
    </source>
</evidence>
<feature type="region of interest" description="Disordered" evidence="1">
    <location>
        <begin position="180"/>
        <end position="207"/>
    </location>
</feature>
<sequence length="207" mass="23674">MKIPPNVPLPVPPRPTPMEVTLRFWGTAALIVFFLVLLQVPLRYLMGRRASNSEDDSDWEDTPTDLTNRQGNAHFTGGRYRDQEDDHYIGVTPSVYNDRPRDNPYEAGVRGTAQPPPEFLNIQTPNPYRYSDQSTTPNFMNVKKIRKLIAQLNDLDNYPENEENCERRRVLQQQATELVMADPRYSSTRNSIEPSGPIEPPPAYSDV</sequence>
<feature type="transmembrane region" description="Helical" evidence="2">
    <location>
        <begin position="20"/>
        <end position="40"/>
    </location>
</feature>
<evidence type="ECO:0000313" key="4">
    <source>
        <dbReference type="Proteomes" id="UP000807469"/>
    </source>
</evidence>
<protein>
    <submittedName>
        <fullName evidence="3">Uncharacterized protein</fullName>
    </submittedName>
</protein>
<evidence type="ECO:0000256" key="2">
    <source>
        <dbReference type="SAM" id="Phobius"/>
    </source>
</evidence>
<accession>A0A9P5YM14</accession>
<comment type="caution">
    <text evidence="3">The sequence shown here is derived from an EMBL/GenBank/DDBJ whole genome shotgun (WGS) entry which is preliminary data.</text>
</comment>
<keyword evidence="4" id="KW-1185">Reference proteome</keyword>
<keyword evidence="2" id="KW-1133">Transmembrane helix</keyword>
<feature type="non-terminal residue" evidence="3">
    <location>
        <position position="207"/>
    </location>
</feature>
<name>A0A9P5YM14_9AGAR</name>
<gene>
    <name evidence="3" type="ORF">BDN70DRAFT_887869</name>
</gene>
<proteinExistence type="predicted"/>
<organism evidence="3 4">
    <name type="scientific">Pholiota conissans</name>
    <dbReference type="NCBI Taxonomy" id="109636"/>
    <lineage>
        <taxon>Eukaryota</taxon>
        <taxon>Fungi</taxon>
        <taxon>Dikarya</taxon>
        <taxon>Basidiomycota</taxon>
        <taxon>Agaricomycotina</taxon>
        <taxon>Agaricomycetes</taxon>
        <taxon>Agaricomycetidae</taxon>
        <taxon>Agaricales</taxon>
        <taxon>Agaricineae</taxon>
        <taxon>Strophariaceae</taxon>
        <taxon>Pholiota</taxon>
    </lineage>
</organism>
<feature type="compositionally biased region" description="Pro residues" evidence="1">
    <location>
        <begin position="197"/>
        <end position="207"/>
    </location>
</feature>
<keyword evidence="2" id="KW-0472">Membrane</keyword>
<feature type="region of interest" description="Disordered" evidence="1">
    <location>
        <begin position="51"/>
        <end position="84"/>
    </location>
</feature>
<dbReference type="AlphaFoldDB" id="A0A9P5YM14"/>
<reference evidence="3" key="1">
    <citation type="submission" date="2020-11" db="EMBL/GenBank/DDBJ databases">
        <authorList>
            <consortium name="DOE Joint Genome Institute"/>
            <person name="Ahrendt S."/>
            <person name="Riley R."/>
            <person name="Andreopoulos W."/>
            <person name="Labutti K."/>
            <person name="Pangilinan J."/>
            <person name="Ruiz-Duenas F.J."/>
            <person name="Barrasa J.M."/>
            <person name="Sanchez-Garcia M."/>
            <person name="Camarero S."/>
            <person name="Miyauchi S."/>
            <person name="Serrano A."/>
            <person name="Linde D."/>
            <person name="Babiker R."/>
            <person name="Drula E."/>
            <person name="Ayuso-Fernandez I."/>
            <person name="Pacheco R."/>
            <person name="Padilla G."/>
            <person name="Ferreira P."/>
            <person name="Barriuso J."/>
            <person name="Kellner H."/>
            <person name="Castanera R."/>
            <person name="Alfaro M."/>
            <person name="Ramirez L."/>
            <person name="Pisabarro A.G."/>
            <person name="Kuo A."/>
            <person name="Tritt A."/>
            <person name="Lipzen A."/>
            <person name="He G."/>
            <person name="Yan M."/>
            <person name="Ng V."/>
            <person name="Cullen D."/>
            <person name="Martin F."/>
            <person name="Rosso M.-N."/>
            <person name="Henrissat B."/>
            <person name="Hibbett D."/>
            <person name="Martinez A.T."/>
            <person name="Grigoriev I.V."/>
        </authorList>
    </citation>
    <scope>NUCLEOTIDE SEQUENCE</scope>
    <source>
        <strain evidence="3">CIRM-BRFM 674</strain>
    </source>
</reference>
<keyword evidence="2" id="KW-0812">Transmembrane</keyword>